<feature type="chain" id="PRO_5002245497" description="WW domain-containing protein" evidence="1">
    <location>
        <begin position="25"/>
        <end position="103"/>
    </location>
</feature>
<evidence type="ECO:0000256" key="1">
    <source>
        <dbReference type="SAM" id="SignalP"/>
    </source>
</evidence>
<organism evidence="2 3">
    <name type="scientific">Monoraphidium neglectum</name>
    <dbReference type="NCBI Taxonomy" id="145388"/>
    <lineage>
        <taxon>Eukaryota</taxon>
        <taxon>Viridiplantae</taxon>
        <taxon>Chlorophyta</taxon>
        <taxon>core chlorophytes</taxon>
        <taxon>Chlorophyceae</taxon>
        <taxon>CS clade</taxon>
        <taxon>Sphaeropleales</taxon>
        <taxon>Selenastraceae</taxon>
        <taxon>Monoraphidium</taxon>
    </lineage>
</organism>
<dbReference type="OrthoDB" id="187617at2759"/>
<protein>
    <recommendedName>
        <fullName evidence="4">WW domain-containing protein</fullName>
    </recommendedName>
</protein>
<name>A0A0D2K7T4_9CHLO</name>
<proteinExistence type="predicted"/>
<evidence type="ECO:0000313" key="3">
    <source>
        <dbReference type="Proteomes" id="UP000054498"/>
    </source>
</evidence>
<sequence length="103" mass="11846">MTGAAVRAAVTALLLTLLLAATRAKKAAPAQQRDEFYFYNEMTGAVQWEDPGDVPFEDDNGLRFWLGSSHEKLSEDPTKMKYSWVEFWSEDLQRPYFHNQETL</sequence>
<dbReference type="Gene3D" id="2.20.70.10">
    <property type="match status" value="1"/>
</dbReference>
<keyword evidence="3" id="KW-1185">Reference proteome</keyword>
<dbReference type="RefSeq" id="XP_013905297.1">
    <property type="nucleotide sequence ID" value="XM_014049843.1"/>
</dbReference>
<dbReference type="GeneID" id="25734543"/>
<dbReference type="AlphaFoldDB" id="A0A0D2K7T4"/>
<feature type="signal peptide" evidence="1">
    <location>
        <begin position="1"/>
        <end position="24"/>
    </location>
</feature>
<dbReference type="Proteomes" id="UP000054498">
    <property type="component" value="Unassembled WGS sequence"/>
</dbReference>
<evidence type="ECO:0000313" key="2">
    <source>
        <dbReference type="EMBL" id="KIZ06278.1"/>
    </source>
</evidence>
<accession>A0A0D2K7T4</accession>
<dbReference type="KEGG" id="mng:MNEG_1681"/>
<dbReference type="EMBL" id="KK100393">
    <property type="protein sequence ID" value="KIZ06278.1"/>
    <property type="molecule type" value="Genomic_DNA"/>
</dbReference>
<keyword evidence="1" id="KW-0732">Signal</keyword>
<gene>
    <name evidence="2" type="ORF">MNEG_1681</name>
</gene>
<evidence type="ECO:0008006" key="4">
    <source>
        <dbReference type="Google" id="ProtNLM"/>
    </source>
</evidence>
<reference evidence="2 3" key="1">
    <citation type="journal article" date="2013" name="BMC Genomics">
        <title>Reconstruction of the lipid metabolism for the microalga Monoraphidium neglectum from its genome sequence reveals characteristics suitable for biofuel production.</title>
        <authorList>
            <person name="Bogen C."/>
            <person name="Al-Dilaimi A."/>
            <person name="Albersmeier A."/>
            <person name="Wichmann J."/>
            <person name="Grundmann M."/>
            <person name="Rupp O."/>
            <person name="Lauersen K.J."/>
            <person name="Blifernez-Klassen O."/>
            <person name="Kalinowski J."/>
            <person name="Goesmann A."/>
            <person name="Mussgnug J.H."/>
            <person name="Kruse O."/>
        </authorList>
    </citation>
    <scope>NUCLEOTIDE SEQUENCE [LARGE SCALE GENOMIC DNA]</scope>
    <source>
        <strain evidence="2 3">SAG 48.87</strain>
    </source>
</reference>